<evidence type="ECO:0000313" key="2">
    <source>
        <dbReference type="Proteomes" id="UP001239111"/>
    </source>
</evidence>
<feature type="non-terminal residue" evidence="1">
    <location>
        <position position="122"/>
    </location>
</feature>
<protein>
    <submittedName>
        <fullName evidence="1">Uncharacterized protein</fullName>
    </submittedName>
</protein>
<organism evidence="1 2">
    <name type="scientific">Eretmocerus hayati</name>
    <dbReference type="NCBI Taxonomy" id="131215"/>
    <lineage>
        <taxon>Eukaryota</taxon>
        <taxon>Metazoa</taxon>
        <taxon>Ecdysozoa</taxon>
        <taxon>Arthropoda</taxon>
        <taxon>Hexapoda</taxon>
        <taxon>Insecta</taxon>
        <taxon>Pterygota</taxon>
        <taxon>Neoptera</taxon>
        <taxon>Endopterygota</taxon>
        <taxon>Hymenoptera</taxon>
        <taxon>Apocrita</taxon>
        <taxon>Proctotrupomorpha</taxon>
        <taxon>Chalcidoidea</taxon>
        <taxon>Aphelinidae</taxon>
        <taxon>Aphelininae</taxon>
        <taxon>Eretmocerus</taxon>
    </lineage>
</organism>
<accession>A0ACC2NI08</accession>
<comment type="caution">
    <text evidence="1">The sequence shown here is derived from an EMBL/GenBank/DDBJ whole genome shotgun (WGS) entry which is preliminary data.</text>
</comment>
<gene>
    <name evidence="1" type="ORF">QAD02_001515</name>
</gene>
<name>A0ACC2NI08_9HYME</name>
<dbReference type="EMBL" id="CM056743">
    <property type="protein sequence ID" value="KAJ8670256.1"/>
    <property type="molecule type" value="Genomic_DNA"/>
</dbReference>
<dbReference type="Proteomes" id="UP001239111">
    <property type="component" value="Chromosome 3"/>
</dbReference>
<reference evidence="1" key="1">
    <citation type="submission" date="2023-04" db="EMBL/GenBank/DDBJ databases">
        <title>A chromosome-level genome assembly of the parasitoid wasp Eretmocerus hayati.</title>
        <authorList>
            <person name="Zhong Y."/>
            <person name="Liu S."/>
            <person name="Liu Y."/>
        </authorList>
    </citation>
    <scope>NUCLEOTIDE SEQUENCE</scope>
    <source>
        <strain evidence="1">ZJU_SS_LIU_2023</strain>
    </source>
</reference>
<evidence type="ECO:0000313" key="1">
    <source>
        <dbReference type="EMBL" id="KAJ8670256.1"/>
    </source>
</evidence>
<sequence length="122" mass="13909">MFVCEFDVYRCVKIKIFDMGMKRIRECYEFLAVSLIICIATTQGLQLTRSLCSGQNQNGSPMPHPEAKSSYIMCVRGSPILMDCPSMQHFDQNRRVCVRSATNQPTNTNPTSNQPSRPYQSY</sequence>
<proteinExistence type="predicted"/>
<keyword evidence="2" id="KW-1185">Reference proteome</keyword>